<protein>
    <recommendedName>
        <fullName evidence="3">WG repeat-containing protein</fullName>
    </recommendedName>
</protein>
<keyword evidence="2" id="KW-1185">Reference proteome</keyword>
<comment type="caution">
    <text evidence="1">The sequence shown here is derived from an EMBL/GenBank/DDBJ whole genome shotgun (WGS) entry which is preliminary data.</text>
</comment>
<evidence type="ECO:0000313" key="2">
    <source>
        <dbReference type="Proteomes" id="UP000280696"/>
    </source>
</evidence>
<reference evidence="1 2" key="1">
    <citation type="submission" date="2018-09" db="EMBL/GenBank/DDBJ databases">
        <title>Murine metabolic-syndrome-specific gut microbial biobank.</title>
        <authorList>
            <person name="Liu C."/>
        </authorList>
    </citation>
    <scope>NUCLEOTIDE SEQUENCE [LARGE SCALE GENOMIC DNA]</scope>
    <source>
        <strain evidence="1 2">0.1xD8-82</strain>
    </source>
</reference>
<gene>
    <name evidence="1" type="ORF">D7V94_15770</name>
</gene>
<dbReference type="OrthoDB" id="9835575at2"/>
<dbReference type="AlphaFoldDB" id="A0A3A9AU37"/>
<dbReference type="EMBL" id="RAYQ01000018">
    <property type="protein sequence ID" value="RKI89865.1"/>
    <property type="molecule type" value="Genomic_DNA"/>
</dbReference>
<accession>A0A3A9AU37</accession>
<name>A0A3A9AU37_9FIRM</name>
<evidence type="ECO:0000313" key="1">
    <source>
        <dbReference type="EMBL" id="RKI89865.1"/>
    </source>
</evidence>
<evidence type="ECO:0008006" key="3">
    <source>
        <dbReference type="Google" id="ProtNLM"/>
    </source>
</evidence>
<dbReference type="RefSeq" id="WP_120471297.1">
    <property type="nucleotide sequence ID" value="NZ_RAYQ01000018.1"/>
</dbReference>
<sequence>MSNTHPVIEDYPDTSLYAGLLFYDIDSDGQDEIWVVVSDRCYLTLRDGSIACNQNYTAGWCIYCDESGNFQLAEGQLFASPGELEIDKTISGGVWIESMYEAYVLKDGILTYLP</sequence>
<proteinExistence type="predicted"/>
<dbReference type="Proteomes" id="UP000280696">
    <property type="component" value="Unassembled WGS sequence"/>
</dbReference>
<organism evidence="1 2">
    <name type="scientific">Parablautia intestinalis</name>
    <dbReference type="NCBI Taxonomy" id="2320100"/>
    <lineage>
        <taxon>Bacteria</taxon>
        <taxon>Bacillati</taxon>
        <taxon>Bacillota</taxon>
        <taxon>Clostridia</taxon>
        <taxon>Lachnospirales</taxon>
        <taxon>Lachnospiraceae</taxon>
        <taxon>Parablautia</taxon>
    </lineage>
</organism>